<keyword evidence="5" id="KW-0408">Iron</keyword>
<dbReference type="Proteomes" id="UP000606580">
    <property type="component" value="Unassembled WGS sequence"/>
</dbReference>
<dbReference type="GO" id="GO:0046872">
    <property type="term" value="F:metal ion binding"/>
    <property type="evidence" value="ECO:0007669"/>
    <property type="project" value="UniProtKB-KW"/>
</dbReference>
<dbReference type="PANTHER" id="PTHR36531">
    <property type="entry name" value="CRISPR-ASSOCIATED EXONUCLEASE CAS4"/>
    <property type="match status" value="1"/>
</dbReference>
<dbReference type="PANTHER" id="PTHR36531:SF6">
    <property type="entry name" value="DNA REPLICATION ATP-DEPENDENT HELICASE_NUCLEASE DNA2"/>
    <property type="match status" value="1"/>
</dbReference>
<dbReference type="Pfam" id="PF01930">
    <property type="entry name" value="Cas_Cas4"/>
    <property type="match status" value="1"/>
</dbReference>
<keyword evidence="2" id="KW-0540">Nuclease</keyword>
<dbReference type="InterPro" id="IPR051827">
    <property type="entry name" value="Cas4_exonuclease"/>
</dbReference>
<evidence type="ECO:0000313" key="8">
    <source>
        <dbReference type="EMBL" id="NMG83267.1"/>
    </source>
</evidence>
<evidence type="ECO:0000256" key="4">
    <source>
        <dbReference type="ARBA" id="ARBA00022801"/>
    </source>
</evidence>
<evidence type="ECO:0000313" key="9">
    <source>
        <dbReference type="Proteomes" id="UP000606580"/>
    </source>
</evidence>
<dbReference type="GO" id="GO:0004518">
    <property type="term" value="F:nuclease activity"/>
    <property type="evidence" value="ECO:0007669"/>
    <property type="project" value="UniProtKB-KW"/>
</dbReference>
<comment type="caution">
    <text evidence="8">The sequence shown here is derived from an EMBL/GenBank/DDBJ whole genome shotgun (WGS) entry which is preliminary data.</text>
</comment>
<dbReference type="GO" id="GO:0016787">
    <property type="term" value="F:hydrolase activity"/>
    <property type="evidence" value="ECO:0007669"/>
    <property type="project" value="UniProtKB-KW"/>
</dbReference>
<evidence type="ECO:0000256" key="3">
    <source>
        <dbReference type="ARBA" id="ARBA00022723"/>
    </source>
</evidence>
<keyword evidence="4" id="KW-0378">Hydrolase</keyword>
<name>A0A848DAH7_9EURY</name>
<protein>
    <submittedName>
        <fullName evidence="8">Dna2/Cas4 domain-containing protein</fullName>
    </submittedName>
</protein>
<evidence type="ECO:0000256" key="1">
    <source>
        <dbReference type="ARBA" id="ARBA00001966"/>
    </source>
</evidence>
<evidence type="ECO:0000259" key="7">
    <source>
        <dbReference type="Pfam" id="PF01930"/>
    </source>
</evidence>
<evidence type="ECO:0000256" key="6">
    <source>
        <dbReference type="ARBA" id="ARBA00023014"/>
    </source>
</evidence>
<organism evidence="8 9">
    <name type="scientific">Candidatus Ethanoperedens thermophilum</name>
    <dbReference type="NCBI Taxonomy" id="2766897"/>
    <lineage>
        <taxon>Archaea</taxon>
        <taxon>Methanobacteriati</taxon>
        <taxon>Methanobacteriota</taxon>
        <taxon>Stenosarchaea group</taxon>
        <taxon>Methanomicrobia</taxon>
        <taxon>Methanosarcinales</taxon>
        <taxon>Methanosarcinales incertae sedis</taxon>
        <taxon>GOM Arc I cluster</taxon>
        <taxon>Candidatus Ethanoperedens</taxon>
    </lineage>
</organism>
<dbReference type="Gene3D" id="3.90.320.10">
    <property type="match status" value="1"/>
</dbReference>
<evidence type="ECO:0000256" key="5">
    <source>
        <dbReference type="ARBA" id="ARBA00023004"/>
    </source>
</evidence>
<keyword evidence="3" id="KW-0479">Metal-binding</keyword>
<gene>
    <name evidence="8" type="ORF">GIS02_03555</name>
</gene>
<keyword evidence="6" id="KW-0411">Iron-sulfur</keyword>
<dbReference type="AlphaFoldDB" id="A0A848DAH7"/>
<proteinExistence type="predicted"/>
<evidence type="ECO:0000256" key="2">
    <source>
        <dbReference type="ARBA" id="ARBA00022722"/>
    </source>
</evidence>
<dbReference type="GO" id="GO:0051536">
    <property type="term" value="F:iron-sulfur cluster binding"/>
    <property type="evidence" value="ECO:0007669"/>
    <property type="project" value="UniProtKB-KW"/>
</dbReference>
<reference evidence="8" key="1">
    <citation type="journal article" date="2020" name="MBio">
        <title>'Candidatus Ethanoperedens,' a Thermophilic Genus of Archaea Mediating the Anaerobic Oxidation of Ethane.</title>
        <authorList>
            <person name="Hahn C.J."/>
            <person name="Laso-Perez R."/>
            <person name="Vulcano F."/>
            <person name="Vaziourakis K.M."/>
            <person name="Stokke R."/>
            <person name="Steen I.H."/>
            <person name="Teske A."/>
            <person name="Boetius A."/>
            <person name="Liebeke M."/>
            <person name="Amann R."/>
            <person name="Knittel K."/>
            <person name="Wegener G."/>
        </authorList>
    </citation>
    <scope>NUCLEOTIDE SEQUENCE</scope>
    <source>
        <strain evidence="8">GoM-Arc1-LC-WB58</strain>
    </source>
</reference>
<comment type="cofactor">
    <cofactor evidence="1">
        <name>[4Fe-4S] cluster</name>
        <dbReference type="ChEBI" id="CHEBI:49883"/>
    </cofactor>
</comment>
<dbReference type="InterPro" id="IPR022765">
    <property type="entry name" value="Dna2/Cas4_DUF83"/>
</dbReference>
<accession>A0A848DAH7</accession>
<feature type="domain" description="DUF83" evidence="7">
    <location>
        <begin position="168"/>
        <end position="249"/>
    </location>
</feature>
<sequence length="260" mass="29947">MRLDQFHVRVSQLVSYYICPRKIYFEQTQEAEVRPGLKSLLLKELSHLLPDIITDELSEEDIRQAFCDISQELPHIYPQILEKITSQELTACLDKLDIKTITQGLSDHIRGDKKKLLLSITPYATEPILRSAKHGLTGTPDKIIKIDGELAPSLIRTGKPPENGVWWSERLRLAGYSLLIEDTYDTIVNRGFVEYLGYGRLREIKIHTRERRMALNILHKIQKIYHKQVIPEKPSGAPCERCENKEVCCMTPCTLSSKFF</sequence>
<dbReference type="EMBL" id="WNEG01000069">
    <property type="protein sequence ID" value="NMG83267.1"/>
    <property type="molecule type" value="Genomic_DNA"/>
</dbReference>
<dbReference type="InterPro" id="IPR011604">
    <property type="entry name" value="PDDEXK-like_dom_sf"/>
</dbReference>